<feature type="compositionally biased region" description="Pro residues" evidence="3">
    <location>
        <begin position="21"/>
        <end position="43"/>
    </location>
</feature>
<feature type="compositionally biased region" description="Low complexity" evidence="3">
    <location>
        <begin position="9"/>
        <end position="20"/>
    </location>
</feature>
<keyword evidence="6" id="KW-1185">Reference proteome</keyword>
<evidence type="ECO:0000313" key="6">
    <source>
        <dbReference type="Proteomes" id="UP000238479"/>
    </source>
</evidence>
<dbReference type="EMBL" id="PDCK01000039">
    <property type="protein sequence ID" value="PRQ58376.1"/>
    <property type="molecule type" value="Genomic_DNA"/>
</dbReference>
<dbReference type="Proteomes" id="UP000238479">
    <property type="component" value="Chromosome 1"/>
</dbReference>
<evidence type="ECO:0000256" key="4">
    <source>
        <dbReference type="SAM" id="Phobius"/>
    </source>
</evidence>
<keyword evidence="2 4" id="KW-0472">Membrane</keyword>
<dbReference type="PANTHER" id="PTHR31234">
    <property type="entry name" value="LATE EMBRYOGENESIS ABUNDANT (LEA) HYDROXYPROLINE-RICH GLYCOPROTEIN FAMILY"/>
    <property type="match status" value="1"/>
</dbReference>
<dbReference type="GO" id="GO:0098542">
    <property type="term" value="P:defense response to other organism"/>
    <property type="evidence" value="ECO:0007669"/>
    <property type="project" value="InterPro"/>
</dbReference>
<comment type="caution">
    <text evidence="5">The sequence shown here is derived from an EMBL/GenBank/DDBJ whole genome shotgun (WGS) entry which is preliminary data.</text>
</comment>
<evidence type="ECO:0000256" key="3">
    <source>
        <dbReference type="SAM" id="MobiDB-lite"/>
    </source>
</evidence>
<dbReference type="PANTHER" id="PTHR31234:SF35">
    <property type="entry name" value="LATE EMBRYOGENESIS ABUNDANT (LEA) HYDROXYPROLINE-RICH GLYCOPROTEIN FAMILY"/>
    <property type="match status" value="1"/>
</dbReference>
<dbReference type="InterPro" id="IPR044839">
    <property type="entry name" value="NDR1-like"/>
</dbReference>
<dbReference type="GO" id="GO:0005886">
    <property type="term" value="C:plasma membrane"/>
    <property type="evidence" value="ECO:0007669"/>
    <property type="project" value="TreeGrafter"/>
</dbReference>
<dbReference type="STRING" id="74649.A0A2P6SI95"/>
<keyword evidence="4" id="KW-1133">Transmembrane helix</keyword>
<evidence type="ECO:0000256" key="1">
    <source>
        <dbReference type="ARBA" id="ARBA00004370"/>
    </source>
</evidence>
<dbReference type="AlphaFoldDB" id="A0A2P6SI95"/>
<keyword evidence="4" id="KW-0812">Transmembrane</keyword>
<dbReference type="OMA" id="YHELHAP"/>
<gene>
    <name evidence="5" type="ORF">RchiOBHm_Chr1g0358651</name>
</gene>
<organism evidence="5 6">
    <name type="scientific">Rosa chinensis</name>
    <name type="common">China rose</name>
    <dbReference type="NCBI Taxonomy" id="74649"/>
    <lineage>
        <taxon>Eukaryota</taxon>
        <taxon>Viridiplantae</taxon>
        <taxon>Streptophyta</taxon>
        <taxon>Embryophyta</taxon>
        <taxon>Tracheophyta</taxon>
        <taxon>Spermatophyta</taxon>
        <taxon>Magnoliopsida</taxon>
        <taxon>eudicotyledons</taxon>
        <taxon>Gunneridae</taxon>
        <taxon>Pentapetalae</taxon>
        <taxon>rosids</taxon>
        <taxon>fabids</taxon>
        <taxon>Rosales</taxon>
        <taxon>Rosaceae</taxon>
        <taxon>Rosoideae</taxon>
        <taxon>Rosoideae incertae sedis</taxon>
        <taxon>Rosa</taxon>
    </lineage>
</organism>
<evidence type="ECO:0000313" key="5">
    <source>
        <dbReference type="EMBL" id="PRQ58376.1"/>
    </source>
</evidence>
<protein>
    <submittedName>
        <fullName evidence="5">Uncharacterized protein</fullName>
    </submittedName>
</protein>
<accession>A0A2P6SI95</accession>
<reference evidence="5 6" key="1">
    <citation type="journal article" date="2018" name="Nat. Genet.">
        <title>The Rosa genome provides new insights in the design of modern roses.</title>
        <authorList>
            <person name="Bendahmane M."/>
        </authorList>
    </citation>
    <scope>NUCLEOTIDE SEQUENCE [LARGE SCALE GENOMIC DNA]</scope>
    <source>
        <strain evidence="6">cv. Old Blush</strain>
    </source>
</reference>
<sequence>MAQPPPVKPVLQKPPGYRDPNQPPRPVPGQVPRQPVPLPPSFHPQPKSRRSSCCRVFCWVCCILILVIIVVVALAAGIFFLLYDPRLPLVYLRSFQIPLFNTTVKPGGTYLDAWTVPGMEVKNPNGKLDIFYSGVQAYVSVGDPNDVGLVLGMKDLTGFTQKSSNTTSVKFDYVVKNRQLNDEVAKKLKSQYASKVMRVGVEVEAKLGYVVKGWRLGTMNIDVLCGGVTMKEIHAGNTMPKCTISAYKW</sequence>
<feature type="region of interest" description="Disordered" evidence="3">
    <location>
        <begin position="1"/>
        <end position="43"/>
    </location>
</feature>
<comment type="subcellular location">
    <subcellularLocation>
        <location evidence="1">Membrane</location>
    </subcellularLocation>
</comment>
<evidence type="ECO:0000256" key="2">
    <source>
        <dbReference type="ARBA" id="ARBA00023136"/>
    </source>
</evidence>
<name>A0A2P6SI95_ROSCH</name>
<proteinExistence type="predicted"/>
<feature type="transmembrane region" description="Helical" evidence="4">
    <location>
        <begin position="56"/>
        <end position="83"/>
    </location>
</feature>
<dbReference type="Gramene" id="PRQ58376">
    <property type="protein sequence ID" value="PRQ58376"/>
    <property type="gene ID" value="RchiOBHm_Chr1g0358651"/>
</dbReference>